<comment type="caution">
    <text evidence="2">The sequence shown here is derived from an EMBL/GenBank/DDBJ whole genome shotgun (WGS) entry which is preliminary data.</text>
</comment>
<gene>
    <name evidence="2" type="ORF">DM826_00895</name>
</gene>
<reference evidence="2 3" key="1">
    <citation type="submission" date="2018-06" db="EMBL/GenBank/DDBJ databases">
        <title>Halonotius sp. F13-13 a new haloarchaeeon isolated from a solar saltern from Isla Cristina, Huelva, Spain.</title>
        <authorList>
            <person name="Duran-Viseras A."/>
            <person name="Sanchez-Porro C."/>
            <person name="Ventosa A."/>
        </authorList>
    </citation>
    <scope>NUCLEOTIDE SEQUENCE [LARGE SCALE GENOMIC DNA]</scope>
    <source>
        <strain evidence="2 3">F13-13</strain>
    </source>
</reference>
<dbReference type="PROSITE" id="PS51257">
    <property type="entry name" value="PROKAR_LIPOPROTEIN"/>
    <property type="match status" value="1"/>
</dbReference>
<dbReference type="OrthoDB" id="145878at2157"/>
<evidence type="ECO:0000259" key="1">
    <source>
        <dbReference type="Pfam" id="PF13360"/>
    </source>
</evidence>
<dbReference type="InterPro" id="IPR018391">
    <property type="entry name" value="PQQ_b-propeller_rpt"/>
</dbReference>
<dbReference type="InterPro" id="IPR002372">
    <property type="entry name" value="PQQ_rpt_dom"/>
</dbReference>
<dbReference type="AlphaFoldDB" id="A0A3A6PZ38"/>
<feature type="domain" description="Pyrrolo-quinoline quinone repeat" evidence="1">
    <location>
        <begin position="69"/>
        <end position="214"/>
    </location>
</feature>
<feature type="domain" description="Pyrrolo-quinoline quinone repeat" evidence="1">
    <location>
        <begin position="249"/>
        <end position="344"/>
    </location>
</feature>
<dbReference type="Gene3D" id="2.130.10.10">
    <property type="entry name" value="YVTN repeat-like/Quinoprotein amine dehydrogenase"/>
    <property type="match status" value="1"/>
</dbReference>
<keyword evidence="3" id="KW-1185">Reference proteome</keyword>
<dbReference type="Pfam" id="PF13360">
    <property type="entry name" value="PQQ_2"/>
    <property type="match status" value="2"/>
</dbReference>
<dbReference type="EMBL" id="QKNY01000002">
    <property type="protein sequence ID" value="RJX45018.1"/>
    <property type="molecule type" value="Genomic_DNA"/>
</dbReference>
<accession>A0A3A6PZ38</accession>
<protein>
    <recommendedName>
        <fullName evidence="1">Pyrrolo-quinoline quinone repeat domain-containing protein</fullName>
    </recommendedName>
</protein>
<name>A0A3A6PZ38_9EURY</name>
<dbReference type="RefSeq" id="WP_120100323.1">
    <property type="nucleotide sequence ID" value="NZ_QKNY01000002.1"/>
</dbReference>
<evidence type="ECO:0000313" key="2">
    <source>
        <dbReference type="EMBL" id="RJX45018.1"/>
    </source>
</evidence>
<sequence>MSDTCGRRRYLKTAGLVSVVGTAGCLRLQSGSENGESEQENLLELTPQWEKNVKRLLTADNDFFTGISSVTRIASDGTTVFTAEDIESDHHFNLLNGKQNALFVDDSGVYVGASTDSREGGRLYALEPTSGQRRWMIQEPEGGLHDNIRSPTRHEDLIIYNSFSTGAIDDNKSTIKAVDIETGDNEWQIEFEDEIDTQVLPIGDYLFVGDSDGVKQYEIETREIINSWDQFLGLRDFVAQDGILYTSVGLLQAISIETGERLWSIEPEDGIATRATVGSEAVFYGTETGYIQAYDKENGDQLWETRIPGMIRNPLAYTDGVVWAKTRRGDLIAFGEDDGLQYYVDQFESDYTFAILDGILLESSSNTAYKITER</sequence>
<dbReference type="PANTHER" id="PTHR34512:SF30">
    <property type="entry name" value="OUTER MEMBRANE PROTEIN ASSEMBLY FACTOR BAMB"/>
    <property type="match status" value="1"/>
</dbReference>
<dbReference type="Gene3D" id="2.40.10.480">
    <property type="match status" value="1"/>
</dbReference>
<dbReference type="SMART" id="SM00564">
    <property type="entry name" value="PQQ"/>
    <property type="match status" value="4"/>
</dbReference>
<evidence type="ECO:0000313" key="3">
    <source>
        <dbReference type="Proteomes" id="UP000276588"/>
    </source>
</evidence>
<organism evidence="2 3">
    <name type="scientific">Halonotius aquaticus</name>
    <dbReference type="NCBI Taxonomy" id="2216978"/>
    <lineage>
        <taxon>Archaea</taxon>
        <taxon>Methanobacteriati</taxon>
        <taxon>Methanobacteriota</taxon>
        <taxon>Stenosarchaea group</taxon>
        <taxon>Halobacteria</taxon>
        <taxon>Halobacteriales</taxon>
        <taxon>Haloferacaceae</taxon>
        <taxon>Halonotius</taxon>
    </lineage>
</organism>
<dbReference type="InterPro" id="IPR015943">
    <property type="entry name" value="WD40/YVTN_repeat-like_dom_sf"/>
</dbReference>
<proteinExistence type="predicted"/>
<dbReference type="PANTHER" id="PTHR34512">
    <property type="entry name" value="CELL SURFACE PROTEIN"/>
    <property type="match status" value="1"/>
</dbReference>
<dbReference type="SUPFAM" id="SSF50998">
    <property type="entry name" value="Quinoprotein alcohol dehydrogenase-like"/>
    <property type="match status" value="1"/>
</dbReference>
<dbReference type="InterPro" id="IPR011047">
    <property type="entry name" value="Quinoprotein_ADH-like_sf"/>
</dbReference>
<dbReference type="Proteomes" id="UP000276588">
    <property type="component" value="Unassembled WGS sequence"/>
</dbReference>